<keyword evidence="2" id="KW-1133">Transmembrane helix</keyword>
<evidence type="ECO:0008006" key="4">
    <source>
        <dbReference type="Google" id="ProtNLM"/>
    </source>
</evidence>
<evidence type="ECO:0000256" key="1">
    <source>
        <dbReference type="SAM" id="MobiDB-lite"/>
    </source>
</evidence>
<evidence type="ECO:0000256" key="2">
    <source>
        <dbReference type="SAM" id="Phobius"/>
    </source>
</evidence>
<feature type="compositionally biased region" description="Polar residues" evidence="1">
    <location>
        <begin position="54"/>
        <end position="94"/>
    </location>
</feature>
<protein>
    <recommendedName>
        <fullName evidence="4">SPOR domain-containing protein</fullName>
    </recommendedName>
</protein>
<sequence>MPASNTAPRLNATRARQGRWGRHVLWVLVISTALAALALFGSWGMHSNDYAAVEQNTKPEASETGTRPANSFAARSSVQPPDTGPQPQDSAQQQRGDRAAANSSPQ</sequence>
<feature type="transmembrane region" description="Helical" evidence="2">
    <location>
        <begin position="24"/>
        <end position="45"/>
    </location>
</feature>
<proteinExistence type="predicted"/>
<keyword evidence="2" id="KW-0472">Membrane</keyword>
<evidence type="ECO:0000313" key="3">
    <source>
        <dbReference type="EMBL" id="XDO95277.1"/>
    </source>
</evidence>
<dbReference type="RefSeq" id="WP_369058128.1">
    <property type="nucleotide sequence ID" value="NZ_CP158375.1"/>
</dbReference>
<feature type="region of interest" description="Disordered" evidence="1">
    <location>
        <begin position="54"/>
        <end position="106"/>
    </location>
</feature>
<keyword evidence="2" id="KW-0812">Transmembrane</keyword>
<dbReference type="EMBL" id="CP158375">
    <property type="protein sequence ID" value="XDO95277.1"/>
    <property type="molecule type" value="Genomic_DNA"/>
</dbReference>
<gene>
    <name evidence="3" type="ORF">ABOZ73_10620</name>
</gene>
<name>A0AB39KNX7_9CAUL</name>
<reference evidence="3" key="1">
    <citation type="submission" date="2024-06" db="EMBL/GenBank/DDBJ databases">
        <title>Caulobacter inopinatus, sp. nov.</title>
        <authorList>
            <person name="Donachie S.P."/>
        </authorList>
    </citation>
    <scope>NUCLEOTIDE SEQUENCE</scope>
    <source>
        <strain evidence="3">73W</strain>
    </source>
</reference>
<dbReference type="AlphaFoldDB" id="A0AB39KNX7"/>
<accession>A0AB39KNX7</accession>
<organism evidence="3">
    <name type="scientific">Caulobacter sp. 73W</name>
    <dbReference type="NCBI Taxonomy" id="3161137"/>
    <lineage>
        <taxon>Bacteria</taxon>
        <taxon>Pseudomonadati</taxon>
        <taxon>Pseudomonadota</taxon>
        <taxon>Alphaproteobacteria</taxon>
        <taxon>Caulobacterales</taxon>
        <taxon>Caulobacteraceae</taxon>
        <taxon>Caulobacter</taxon>
    </lineage>
</organism>